<dbReference type="Proteomes" id="UP000826656">
    <property type="component" value="Unassembled WGS sequence"/>
</dbReference>
<gene>
    <name evidence="6" type="ORF">KY290_028303</name>
</gene>
<keyword evidence="7" id="KW-1185">Reference proteome</keyword>
<proteinExistence type="predicted"/>
<evidence type="ECO:0000256" key="2">
    <source>
        <dbReference type="ARBA" id="ARBA00022840"/>
    </source>
</evidence>
<dbReference type="Gene3D" id="1.10.510.10">
    <property type="entry name" value="Transferase(Phosphotransferase) domain 1"/>
    <property type="match status" value="1"/>
</dbReference>
<evidence type="ECO:0000256" key="3">
    <source>
        <dbReference type="ARBA" id="ARBA00047558"/>
    </source>
</evidence>
<dbReference type="PANTHER" id="PTHR27005">
    <property type="entry name" value="WALL-ASSOCIATED RECEPTOR KINASE-LIKE 21"/>
    <property type="match status" value="1"/>
</dbReference>
<dbReference type="EMBL" id="JAIVGD010000019">
    <property type="protein sequence ID" value="KAH0749071.1"/>
    <property type="molecule type" value="Genomic_DNA"/>
</dbReference>
<dbReference type="InterPro" id="IPR011009">
    <property type="entry name" value="Kinase-like_dom_sf"/>
</dbReference>
<dbReference type="Pfam" id="PF00069">
    <property type="entry name" value="Pkinase"/>
    <property type="match status" value="1"/>
</dbReference>
<dbReference type="SMART" id="SM00220">
    <property type="entry name" value="S_TKc"/>
    <property type="match status" value="1"/>
</dbReference>
<comment type="catalytic activity">
    <reaction evidence="4">
        <text>L-threonyl-[protein] + ATP = O-phospho-L-threonyl-[protein] + ADP + H(+)</text>
        <dbReference type="Rhea" id="RHEA:46608"/>
        <dbReference type="Rhea" id="RHEA-COMP:11060"/>
        <dbReference type="Rhea" id="RHEA-COMP:11605"/>
        <dbReference type="ChEBI" id="CHEBI:15378"/>
        <dbReference type="ChEBI" id="CHEBI:30013"/>
        <dbReference type="ChEBI" id="CHEBI:30616"/>
        <dbReference type="ChEBI" id="CHEBI:61977"/>
        <dbReference type="ChEBI" id="CHEBI:456216"/>
    </reaction>
</comment>
<evidence type="ECO:0000313" key="7">
    <source>
        <dbReference type="Proteomes" id="UP000826656"/>
    </source>
</evidence>
<dbReference type="InterPro" id="IPR045274">
    <property type="entry name" value="WAK-like"/>
</dbReference>
<sequence>MELPDMYMVTGLLDNHPVLVRFNRCQFNNIHRAITAQMSHLKNVLKLIGCCLEFEEPVMVYAYVEGISLSDLLFKKGNINRKSLSWGNRLQVTHDVASAIVFLHTEFTTPIIHRDIKPHNVIIYENSGVAKIVDFSSSISLPPGELELQDGVCGTIGYVAPEYHQQGIITQKTDVYSFGILLFQLLTGRKVYDIMDSNAMDRLNYAILEGKINFKNLPTNLVDHYIKDSNVPDIVDPTILEELGIEIQQQLKDTWILLGNAQL</sequence>
<dbReference type="SUPFAM" id="SSF56112">
    <property type="entry name" value="Protein kinase-like (PK-like)"/>
    <property type="match status" value="1"/>
</dbReference>
<dbReference type="PROSITE" id="PS50011">
    <property type="entry name" value="PROTEIN_KINASE_DOM"/>
    <property type="match status" value="1"/>
</dbReference>
<keyword evidence="1" id="KW-0547">Nucleotide-binding</keyword>
<comment type="caution">
    <text evidence="6">The sequence shown here is derived from an EMBL/GenBank/DDBJ whole genome shotgun (WGS) entry which is preliminary data.</text>
</comment>
<evidence type="ECO:0000256" key="1">
    <source>
        <dbReference type="ARBA" id="ARBA00022741"/>
    </source>
</evidence>
<protein>
    <recommendedName>
        <fullName evidence="5">Protein kinase domain-containing protein</fullName>
    </recommendedName>
</protein>
<evidence type="ECO:0000256" key="4">
    <source>
        <dbReference type="ARBA" id="ARBA00047951"/>
    </source>
</evidence>
<keyword evidence="2" id="KW-0067">ATP-binding</keyword>
<feature type="domain" description="Protein kinase" evidence="5">
    <location>
        <begin position="1"/>
        <end position="263"/>
    </location>
</feature>
<reference evidence="6 7" key="1">
    <citation type="journal article" date="2021" name="bioRxiv">
        <title>Chromosome-scale and haplotype-resolved genome assembly of a tetraploid potato cultivar.</title>
        <authorList>
            <person name="Sun H."/>
            <person name="Jiao W.-B."/>
            <person name="Krause K."/>
            <person name="Campoy J.A."/>
            <person name="Goel M."/>
            <person name="Folz-Donahue K."/>
            <person name="Kukat C."/>
            <person name="Huettel B."/>
            <person name="Schneeberger K."/>
        </authorList>
    </citation>
    <scope>NUCLEOTIDE SEQUENCE [LARGE SCALE GENOMIC DNA]</scope>
    <source>
        <strain evidence="6">SolTubOtavaFocal</strain>
        <tissue evidence="6">Leaves</tissue>
    </source>
</reference>
<accession>A0ABQ7UHH7</accession>
<dbReference type="InterPro" id="IPR000719">
    <property type="entry name" value="Prot_kinase_dom"/>
</dbReference>
<dbReference type="InterPro" id="IPR008271">
    <property type="entry name" value="Ser/Thr_kinase_AS"/>
</dbReference>
<evidence type="ECO:0000259" key="5">
    <source>
        <dbReference type="PROSITE" id="PS50011"/>
    </source>
</evidence>
<organism evidence="6 7">
    <name type="scientific">Solanum tuberosum</name>
    <name type="common">Potato</name>
    <dbReference type="NCBI Taxonomy" id="4113"/>
    <lineage>
        <taxon>Eukaryota</taxon>
        <taxon>Viridiplantae</taxon>
        <taxon>Streptophyta</taxon>
        <taxon>Embryophyta</taxon>
        <taxon>Tracheophyta</taxon>
        <taxon>Spermatophyta</taxon>
        <taxon>Magnoliopsida</taxon>
        <taxon>eudicotyledons</taxon>
        <taxon>Gunneridae</taxon>
        <taxon>Pentapetalae</taxon>
        <taxon>asterids</taxon>
        <taxon>lamiids</taxon>
        <taxon>Solanales</taxon>
        <taxon>Solanaceae</taxon>
        <taxon>Solanoideae</taxon>
        <taxon>Solaneae</taxon>
        <taxon>Solanum</taxon>
    </lineage>
</organism>
<dbReference type="PANTHER" id="PTHR27005:SF311">
    <property type="entry name" value="NON-FUNCTIONAL PSEUDOKINASE ZED1-LIKE"/>
    <property type="match status" value="1"/>
</dbReference>
<comment type="catalytic activity">
    <reaction evidence="3">
        <text>L-seryl-[protein] + ATP = O-phospho-L-seryl-[protein] + ADP + H(+)</text>
        <dbReference type="Rhea" id="RHEA:17989"/>
        <dbReference type="Rhea" id="RHEA-COMP:9863"/>
        <dbReference type="Rhea" id="RHEA-COMP:11604"/>
        <dbReference type="ChEBI" id="CHEBI:15378"/>
        <dbReference type="ChEBI" id="CHEBI:29999"/>
        <dbReference type="ChEBI" id="CHEBI:30616"/>
        <dbReference type="ChEBI" id="CHEBI:83421"/>
        <dbReference type="ChEBI" id="CHEBI:456216"/>
    </reaction>
</comment>
<dbReference type="PROSITE" id="PS00108">
    <property type="entry name" value="PROTEIN_KINASE_ST"/>
    <property type="match status" value="1"/>
</dbReference>
<evidence type="ECO:0000313" key="6">
    <source>
        <dbReference type="EMBL" id="KAH0749071.1"/>
    </source>
</evidence>
<name>A0ABQ7UHH7_SOLTU</name>